<dbReference type="InterPro" id="IPR016169">
    <property type="entry name" value="FAD-bd_PCMH_sub2"/>
</dbReference>
<dbReference type="InParanoid" id="H6BV33"/>
<gene>
    <name evidence="5" type="ORF">HMPREF1120_03938</name>
</gene>
<feature type="chain" id="PRO_5003602862" evidence="3">
    <location>
        <begin position="22"/>
        <end position="627"/>
    </location>
</feature>
<dbReference type="EMBL" id="JH226132">
    <property type="protein sequence ID" value="EHY55816.1"/>
    <property type="molecule type" value="Genomic_DNA"/>
</dbReference>
<evidence type="ECO:0000256" key="1">
    <source>
        <dbReference type="ARBA" id="ARBA00005466"/>
    </source>
</evidence>
<dbReference type="OMA" id="QIWIKYI"/>
<comment type="similarity">
    <text evidence="1">Belongs to the oxygen-dependent FAD-linked oxidoreductase family.</text>
</comment>
<feature type="signal peptide" evidence="3">
    <location>
        <begin position="1"/>
        <end position="21"/>
    </location>
</feature>
<dbReference type="HOGENOM" id="CLU_018354_4_4_1"/>
<proteinExistence type="inferred from homology"/>
<accession>H6BV33</accession>
<dbReference type="PANTHER" id="PTHR13878">
    <property type="entry name" value="GULONOLACTONE OXIDASE"/>
    <property type="match status" value="1"/>
</dbReference>
<sequence length="627" mass="66092">MVSFLSKVSVIVLAATVSANATSGSATSTDATPSVATDVVASASSLISTASNFRGKDPCRCVPGDRCWPSDLIWRIFNVTVGGKLIKTTPVAVSCYPGPDQNPAQCAYVDANWADATFQANNVVGLSYPTNITCPPVNVTAGETTTGSCTLDVSPSYAVDATNPLQVALTIAFAKLFNIRLVVKNTGHDLLGRSEGHGGLEVWIRHLRNGITYQPAYQSSTKCSKSCWGGSAIKVAGAYTWGDVYAVAKANNVVVVGGGTPSVGAIGGWMQGGGHGPPSRQFGLGAHQVLELDVVLASGALVTANACQNSDLFFALRGGGGGTYGVVVSSTIKAYHMVSVAVQHLAIGALSSNTSGLLDVVAILYSEYPDLDDAGYAGYGQWGINSPTPFFATFTAGYIHGFYIFNKTVAEAQAAFDATRAKLAPYNMTSVFISETYASYPDYWTFYNTESGVEPPVGTPSALGSRLFDRTSVTSSFSALRSLIGIVAGTPDQYTVNNFELVSGGQVFQDKSDPNSGVLPAWRTSYFSNIVARGFPIGTPESVAASIHQDITYVKTAAMKALAPNTGSYMNEADRLDPDWKIDFYGSNYDKLLSIKQKYDPSSVFYCPTCVGSDAFGEDAAGRLCRV</sequence>
<dbReference type="Pfam" id="PF08031">
    <property type="entry name" value="BBE"/>
    <property type="match status" value="1"/>
</dbReference>
<evidence type="ECO:0000313" key="6">
    <source>
        <dbReference type="Proteomes" id="UP000007304"/>
    </source>
</evidence>
<dbReference type="RefSeq" id="XP_009156277.1">
    <property type="nucleotide sequence ID" value="XM_009158029.1"/>
</dbReference>
<dbReference type="Proteomes" id="UP000007304">
    <property type="component" value="Unassembled WGS sequence"/>
</dbReference>
<evidence type="ECO:0000259" key="4">
    <source>
        <dbReference type="PROSITE" id="PS51387"/>
    </source>
</evidence>
<keyword evidence="6" id="KW-1185">Reference proteome</keyword>
<feature type="domain" description="FAD-binding PCMH-type" evidence="4">
    <location>
        <begin position="151"/>
        <end position="337"/>
    </location>
</feature>
<keyword evidence="3" id="KW-0732">Signal</keyword>
<dbReference type="Pfam" id="PF01565">
    <property type="entry name" value="FAD_binding_4"/>
    <property type="match status" value="1"/>
</dbReference>
<organism evidence="5 6">
    <name type="scientific">Exophiala dermatitidis (strain ATCC 34100 / CBS 525.76 / NIH/UT8656)</name>
    <name type="common">Black yeast</name>
    <name type="synonym">Wangiella dermatitidis</name>
    <dbReference type="NCBI Taxonomy" id="858893"/>
    <lineage>
        <taxon>Eukaryota</taxon>
        <taxon>Fungi</taxon>
        <taxon>Dikarya</taxon>
        <taxon>Ascomycota</taxon>
        <taxon>Pezizomycotina</taxon>
        <taxon>Eurotiomycetes</taxon>
        <taxon>Chaetothyriomycetidae</taxon>
        <taxon>Chaetothyriales</taxon>
        <taxon>Herpotrichiellaceae</taxon>
        <taxon>Exophiala</taxon>
    </lineage>
</organism>
<dbReference type="STRING" id="858893.H6BV33"/>
<dbReference type="OrthoDB" id="9983560at2759"/>
<dbReference type="eggNOG" id="ENOG502QWB6">
    <property type="taxonomic scope" value="Eukaryota"/>
</dbReference>
<dbReference type="GO" id="GO:0071949">
    <property type="term" value="F:FAD binding"/>
    <property type="evidence" value="ECO:0007669"/>
    <property type="project" value="InterPro"/>
</dbReference>
<dbReference type="GO" id="GO:0016491">
    <property type="term" value="F:oxidoreductase activity"/>
    <property type="evidence" value="ECO:0007669"/>
    <property type="project" value="UniProtKB-KW"/>
</dbReference>
<dbReference type="PANTHER" id="PTHR13878:SF91">
    <property type="entry name" value="FAD BINDING DOMAIN PROTEIN (AFU_ORTHOLOGUE AFUA_6G12070)-RELATED"/>
    <property type="match status" value="1"/>
</dbReference>
<dbReference type="VEuPathDB" id="FungiDB:HMPREF1120_03938"/>
<dbReference type="InterPro" id="IPR006094">
    <property type="entry name" value="Oxid_FAD_bind_N"/>
</dbReference>
<reference evidence="5" key="1">
    <citation type="submission" date="2011-07" db="EMBL/GenBank/DDBJ databases">
        <title>The Genome Sequence of Exophiala (Wangiella) dermatitidis NIH/UT8656.</title>
        <authorList>
            <consortium name="The Broad Institute Genome Sequencing Platform"/>
            <person name="Cuomo C."/>
            <person name="Wang Z."/>
            <person name="Hunicke-Smith S."/>
            <person name="Szanislo P.J."/>
            <person name="Earl A."/>
            <person name="Young S.K."/>
            <person name="Zeng Q."/>
            <person name="Gargeya S."/>
            <person name="Fitzgerald M."/>
            <person name="Haas B."/>
            <person name="Abouelleil A."/>
            <person name="Alvarado L."/>
            <person name="Arachchi H.M."/>
            <person name="Berlin A."/>
            <person name="Brown A."/>
            <person name="Chapman S.B."/>
            <person name="Chen Z."/>
            <person name="Dunbar C."/>
            <person name="Freedman E."/>
            <person name="Gearin G."/>
            <person name="Gellesch M."/>
            <person name="Goldberg J."/>
            <person name="Griggs A."/>
            <person name="Gujja S."/>
            <person name="Heiman D."/>
            <person name="Howarth C."/>
            <person name="Larson L."/>
            <person name="Lui A."/>
            <person name="MacDonald P.J.P."/>
            <person name="Montmayeur A."/>
            <person name="Murphy C."/>
            <person name="Neiman D."/>
            <person name="Pearson M."/>
            <person name="Priest M."/>
            <person name="Roberts A."/>
            <person name="Saif S."/>
            <person name="Shea T."/>
            <person name="Shenoy N."/>
            <person name="Sisk P."/>
            <person name="Stolte C."/>
            <person name="Sykes S."/>
            <person name="Wortman J."/>
            <person name="Nusbaum C."/>
            <person name="Birren B."/>
        </authorList>
    </citation>
    <scope>NUCLEOTIDE SEQUENCE</scope>
    <source>
        <strain evidence="5">NIH/UT8656</strain>
    </source>
</reference>
<dbReference type="InterPro" id="IPR016166">
    <property type="entry name" value="FAD-bd_PCMH"/>
</dbReference>
<dbReference type="InterPro" id="IPR012951">
    <property type="entry name" value="BBE"/>
</dbReference>
<dbReference type="SUPFAM" id="SSF56176">
    <property type="entry name" value="FAD-binding/transporter-associated domain-like"/>
    <property type="match status" value="1"/>
</dbReference>
<dbReference type="GeneID" id="20308577"/>
<dbReference type="InterPro" id="IPR050432">
    <property type="entry name" value="FAD-linked_Oxidoreductases_BP"/>
</dbReference>
<dbReference type="PROSITE" id="PS51387">
    <property type="entry name" value="FAD_PCMH"/>
    <property type="match status" value="1"/>
</dbReference>
<name>H6BV33_EXODN</name>
<dbReference type="Gene3D" id="3.30.465.10">
    <property type="match status" value="2"/>
</dbReference>
<protein>
    <submittedName>
        <fullName evidence="5">FAD/FMN-containing protein</fullName>
    </submittedName>
</protein>
<evidence type="ECO:0000256" key="3">
    <source>
        <dbReference type="SAM" id="SignalP"/>
    </source>
</evidence>
<dbReference type="InterPro" id="IPR036318">
    <property type="entry name" value="FAD-bd_PCMH-like_sf"/>
</dbReference>
<evidence type="ECO:0000256" key="2">
    <source>
        <dbReference type="ARBA" id="ARBA00023002"/>
    </source>
</evidence>
<dbReference type="AlphaFoldDB" id="H6BV33"/>
<keyword evidence="2" id="KW-0560">Oxidoreductase</keyword>
<evidence type="ECO:0000313" key="5">
    <source>
        <dbReference type="EMBL" id="EHY55816.1"/>
    </source>
</evidence>